<gene>
    <name evidence="9" type="ORF">ACFP3T_13785</name>
</gene>
<protein>
    <recommendedName>
        <fullName evidence="8">L-lactate permease</fullName>
    </recommendedName>
</protein>
<reference evidence="10" key="1">
    <citation type="journal article" date="2019" name="Int. J. Syst. Evol. Microbiol.">
        <title>The Global Catalogue of Microorganisms (GCM) 10K type strain sequencing project: providing services to taxonomists for standard genome sequencing and annotation.</title>
        <authorList>
            <consortium name="The Broad Institute Genomics Platform"/>
            <consortium name="The Broad Institute Genome Sequencing Center for Infectious Disease"/>
            <person name="Wu L."/>
            <person name="Ma J."/>
        </authorList>
    </citation>
    <scope>NUCLEOTIDE SEQUENCE [LARGE SCALE GENOMIC DNA]</scope>
    <source>
        <strain evidence="10">CCM 8932</strain>
    </source>
</reference>
<dbReference type="EMBL" id="JBHSSD010000057">
    <property type="protein sequence ID" value="MFC6165736.1"/>
    <property type="molecule type" value="Genomic_DNA"/>
</dbReference>
<keyword evidence="6 8" id="KW-1133">Transmembrane helix</keyword>
<feature type="transmembrane region" description="Helical" evidence="8">
    <location>
        <begin position="513"/>
        <end position="531"/>
    </location>
</feature>
<keyword evidence="4 8" id="KW-1003">Cell membrane</keyword>
<dbReference type="RefSeq" id="WP_137639925.1">
    <property type="nucleotide sequence ID" value="NZ_BJDK01000011.1"/>
</dbReference>
<dbReference type="Pfam" id="PF02652">
    <property type="entry name" value="Lactate_perm"/>
    <property type="match status" value="1"/>
</dbReference>
<feature type="transmembrane region" description="Helical" evidence="8">
    <location>
        <begin position="387"/>
        <end position="406"/>
    </location>
</feature>
<name>A0ABW1RAC1_9LACO</name>
<evidence type="ECO:0000256" key="7">
    <source>
        <dbReference type="ARBA" id="ARBA00023136"/>
    </source>
</evidence>
<dbReference type="PANTHER" id="PTHR30003:SF0">
    <property type="entry name" value="GLYCOLATE PERMEASE GLCA-RELATED"/>
    <property type="match status" value="1"/>
</dbReference>
<dbReference type="Proteomes" id="UP001596253">
    <property type="component" value="Unassembled WGS sequence"/>
</dbReference>
<evidence type="ECO:0000256" key="6">
    <source>
        <dbReference type="ARBA" id="ARBA00022989"/>
    </source>
</evidence>
<keyword evidence="5 8" id="KW-0812">Transmembrane</keyword>
<feature type="transmembrane region" description="Helical" evidence="8">
    <location>
        <begin position="301"/>
        <end position="324"/>
    </location>
</feature>
<evidence type="ECO:0000256" key="8">
    <source>
        <dbReference type="RuleBase" id="RU365092"/>
    </source>
</evidence>
<comment type="caution">
    <text evidence="9">The sequence shown here is derived from an EMBL/GenBank/DDBJ whole genome shotgun (WGS) entry which is preliminary data.</text>
</comment>
<feature type="transmembrane region" description="Helical" evidence="8">
    <location>
        <begin position="99"/>
        <end position="119"/>
    </location>
</feature>
<feature type="transmembrane region" description="Helical" evidence="8">
    <location>
        <begin position="126"/>
        <end position="145"/>
    </location>
</feature>
<feature type="transmembrane region" description="Helical" evidence="8">
    <location>
        <begin position="184"/>
        <end position="205"/>
    </location>
</feature>
<feature type="transmembrane region" description="Helical" evidence="8">
    <location>
        <begin position="28"/>
        <end position="49"/>
    </location>
</feature>
<accession>A0ABW1RAC1</accession>
<keyword evidence="7 8" id="KW-0472">Membrane</keyword>
<comment type="function">
    <text evidence="8">Uptake of L-lactate across the membrane. Can also transport D-lactate and glycolate.</text>
</comment>
<sequence>MILVALAAIILPLVLLGGLNLPATRGMSISAVVVVILGMLFWHLSPAVIGASVLQSLHKSLPILWILFGALLMLNSLRATGAIDRINQGFKALSADMRLQTVLVAFLFGGLIEGVSGFGTPAMVTAPLLIALGFSPMAAVILALVADSTPAAFGAVGTPLTVGLSNVTEKADLLNLIGQRITQLDLLVGALMPALLIFILVWSFGPKKHRWQQWLAVLPWALVIGLVYSVVALITATVISYEFVSIIAPFVTLIVAIVSLHYHWLLPPAVQATPWQTATAQPTAPATSTKTAGSMSLLTAWAPYLLVVVLLLASRVLQPLKLWLTSHLNLSWTQIMGFKTINSDWELLYSPGTILALAALIGLFIQARSLKAALPTAKKVVSSMGNTAIALVVTLILVQVFTNSGLNSANLPSMPMYIAKFVAKYLAGIWIIIAPFLGELGSFVTGSTTVSTLTFGQIQADIAANAHLNEPVVLAAQLIGAAAGNMICVHNIVAVSSVVGLDGQEGTILRKTILPALAYAALIGVAGLVLIKLI</sequence>
<evidence type="ECO:0000256" key="1">
    <source>
        <dbReference type="ARBA" id="ARBA00004651"/>
    </source>
</evidence>
<comment type="similarity">
    <text evidence="2 8">Belongs to the lactate permease family.</text>
</comment>
<dbReference type="PANTHER" id="PTHR30003">
    <property type="entry name" value="L-LACTATE PERMEASE"/>
    <property type="match status" value="1"/>
</dbReference>
<evidence type="ECO:0000313" key="10">
    <source>
        <dbReference type="Proteomes" id="UP001596253"/>
    </source>
</evidence>
<dbReference type="InterPro" id="IPR003804">
    <property type="entry name" value="Lactate_perm"/>
</dbReference>
<evidence type="ECO:0000256" key="4">
    <source>
        <dbReference type="ARBA" id="ARBA00022475"/>
    </source>
</evidence>
<evidence type="ECO:0000256" key="2">
    <source>
        <dbReference type="ARBA" id="ARBA00010100"/>
    </source>
</evidence>
<feature type="transmembrane region" description="Helical" evidence="8">
    <location>
        <begin position="418"/>
        <end position="437"/>
    </location>
</feature>
<feature type="transmembrane region" description="Helical" evidence="8">
    <location>
        <begin position="345"/>
        <end position="367"/>
    </location>
</feature>
<keyword evidence="10" id="KW-1185">Reference proteome</keyword>
<evidence type="ECO:0000313" key="9">
    <source>
        <dbReference type="EMBL" id="MFC6165736.1"/>
    </source>
</evidence>
<evidence type="ECO:0000256" key="5">
    <source>
        <dbReference type="ARBA" id="ARBA00022692"/>
    </source>
</evidence>
<feature type="transmembrane region" description="Helical" evidence="8">
    <location>
        <begin position="246"/>
        <end position="265"/>
    </location>
</feature>
<proteinExistence type="inferred from homology"/>
<comment type="subcellular location">
    <subcellularLocation>
        <location evidence="1 8">Cell membrane</location>
        <topology evidence="1 8">Multi-pass membrane protein</topology>
    </subcellularLocation>
</comment>
<organism evidence="9 10">
    <name type="scientific">Lactiplantibacillus dongliensis</name>
    <dbReference type="NCBI Taxonomy" id="2559919"/>
    <lineage>
        <taxon>Bacteria</taxon>
        <taxon>Bacillati</taxon>
        <taxon>Bacillota</taxon>
        <taxon>Bacilli</taxon>
        <taxon>Lactobacillales</taxon>
        <taxon>Lactobacillaceae</taxon>
        <taxon>Lactiplantibacillus</taxon>
    </lineage>
</organism>
<feature type="transmembrane region" description="Helical" evidence="8">
    <location>
        <begin position="478"/>
        <end position="501"/>
    </location>
</feature>
<evidence type="ECO:0000256" key="3">
    <source>
        <dbReference type="ARBA" id="ARBA00022448"/>
    </source>
</evidence>
<feature type="transmembrane region" description="Helical" evidence="8">
    <location>
        <begin position="217"/>
        <end position="239"/>
    </location>
</feature>
<feature type="transmembrane region" description="Helical" evidence="8">
    <location>
        <begin position="61"/>
        <end position="79"/>
    </location>
</feature>
<keyword evidence="3 8" id="KW-0813">Transport</keyword>